<evidence type="ECO:0000256" key="6">
    <source>
        <dbReference type="ARBA" id="ARBA00022692"/>
    </source>
</evidence>
<dbReference type="PRINTS" id="PR01374">
    <property type="entry name" value="TONBPROTEIN"/>
</dbReference>
<dbReference type="GO" id="GO:0015031">
    <property type="term" value="P:protein transport"/>
    <property type="evidence" value="ECO:0007669"/>
    <property type="project" value="UniProtKB-KW"/>
</dbReference>
<evidence type="ECO:0000256" key="1">
    <source>
        <dbReference type="ARBA" id="ARBA00004383"/>
    </source>
</evidence>
<proteinExistence type="inferred from homology"/>
<keyword evidence="9" id="KW-0472">Membrane</keyword>
<dbReference type="InterPro" id="IPR006260">
    <property type="entry name" value="TonB/TolA_C"/>
</dbReference>
<comment type="subcellular location">
    <subcellularLocation>
        <location evidence="1">Cell inner membrane</location>
        <topology evidence="1">Single-pass membrane protein</topology>
        <orientation evidence="1">Periplasmic side</orientation>
    </subcellularLocation>
</comment>
<dbReference type="GO" id="GO:0031992">
    <property type="term" value="F:energy transducer activity"/>
    <property type="evidence" value="ECO:0007669"/>
    <property type="project" value="InterPro"/>
</dbReference>
<keyword evidence="5" id="KW-0997">Cell inner membrane</keyword>
<protein>
    <submittedName>
        <fullName evidence="12">Energy transducer TonB</fullName>
    </submittedName>
</protein>
<evidence type="ECO:0000256" key="3">
    <source>
        <dbReference type="ARBA" id="ARBA00022448"/>
    </source>
</evidence>
<dbReference type="NCBIfam" id="TIGR01352">
    <property type="entry name" value="tonB_Cterm"/>
    <property type="match status" value="1"/>
</dbReference>
<feature type="region of interest" description="Disordered" evidence="10">
    <location>
        <begin position="55"/>
        <end position="78"/>
    </location>
</feature>
<dbReference type="PANTHER" id="PTHR33446">
    <property type="entry name" value="PROTEIN TONB-RELATED"/>
    <property type="match status" value="1"/>
</dbReference>
<keyword evidence="7" id="KW-0653">Protein transport</keyword>
<evidence type="ECO:0000259" key="11">
    <source>
        <dbReference type="PROSITE" id="PS52015"/>
    </source>
</evidence>
<reference evidence="12 13" key="1">
    <citation type="submission" date="2020-07" db="EMBL/GenBank/DDBJ databases">
        <authorList>
            <person name="Feng X."/>
        </authorList>
    </citation>
    <scope>NUCLEOTIDE SEQUENCE [LARGE SCALE GENOMIC DNA]</scope>
    <source>
        <strain evidence="12 13">JCM31066</strain>
    </source>
</reference>
<dbReference type="Pfam" id="PF03544">
    <property type="entry name" value="TonB_C"/>
    <property type="match status" value="1"/>
</dbReference>
<organism evidence="12 13">
    <name type="scientific">Ruficoccus amylovorans</name>
    <dbReference type="NCBI Taxonomy" id="1804625"/>
    <lineage>
        <taxon>Bacteria</taxon>
        <taxon>Pseudomonadati</taxon>
        <taxon>Verrucomicrobiota</taxon>
        <taxon>Opitutia</taxon>
        <taxon>Puniceicoccales</taxon>
        <taxon>Cerasicoccaceae</taxon>
        <taxon>Ruficoccus</taxon>
    </lineage>
</organism>
<dbReference type="EMBL" id="JACHVB010000034">
    <property type="protein sequence ID" value="MBC2594839.1"/>
    <property type="molecule type" value="Genomic_DNA"/>
</dbReference>
<evidence type="ECO:0000256" key="9">
    <source>
        <dbReference type="ARBA" id="ARBA00023136"/>
    </source>
</evidence>
<evidence type="ECO:0000256" key="5">
    <source>
        <dbReference type="ARBA" id="ARBA00022519"/>
    </source>
</evidence>
<dbReference type="Gene3D" id="3.30.1150.10">
    <property type="match status" value="1"/>
</dbReference>
<accession>A0A842HF01</accession>
<keyword evidence="4" id="KW-1003">Cell membrane</keyword>
<dbReference type="GO" id="GO:0030288">
    <property type="term" value="C:outer membrane-bounded periplasmic space"/>
    <property type="evidence" value="ECO:0007669"/>
    <property type="project" value="InterPro"/>
</dbReference>
<dbReference type="GO" id="GO:0055085">
    <property type="term" value="P:transmembrane transport"/>
    <property type="evidence" value="ECO:0007669"/>
    <property type="project" value="InterPro"/>
</dbReference>
<keyword evidence="13" id="KW-1185">Reference proteome</keyword>
<evidence type="ECO:0000313" key="13">
    <source>
        <dbReference type="Proteomes" id="UP000546464"/>
    </source>
</evidence>
<evidence type="ECO:0000256" key="10">
    <source>
        <dbReference type="SAM" id="MobiDB-lite"/>
    </source>
</evidence>
<dbReference type="SUPFAM" id="SSF74653">
    <property type="entry name" value="TolA/TonB C-terminal domain"/>
    <property type="match status" value="1"/>
</dbReference>
<dbReference type="InterPro" id="IPR037682">
    <property type="entry name" value="TonB_C"/>
</dbReference>
<comment type="caution">
    <text evidence="12">The sequence shown here is derived from an EMBL/GenBank/DDBJ whole genome shotgun (WGS) entry which is preliminary data.</text>
</comment>
<dbReference type="Proteomes" id="UP000546464">
    <property type="component" value="Unassembled WGS sequence"/>
</dbReference>
<comment type="similarity">
    <text evidence="2">Belongs to the TonB family.</text>
</comment>
<keyword evidence="6" id="KW-0812">Transmembrane</keyword>
<feature type="domain" description="TonB C-terminal" evidence="11">
    <location>
        <begin position="130"/>
        <end position="219"/>
    </location>
</feature>
<gene>
    <name evidence="12" type="ORF">H5P28_11270</name>
</gene>
<dbReference type="PROSITE" id="PS52015">
    <property type="entry name" value="TONB_CTD"/>
    <property type="match status" value="1"/>
</dbReference>
<evidence type="ECO:0000313" key="12">
    <source>
        <dbReference type="EMBL" id="MBC2594839.1"/>
    </source>
</evidence>
<evidence type="ECO:0000256" key="2">
    <source>
        <dbReference type="ARBA" id="ARBA00006555"/>
    </source>
</evidence>
<dbReference type="GO" id="GO:0015891">
    <property type="term" value="P:siderophore transport"/>
    <property type="evidence" value="ECO:0007669"/>
    <property type="project" value="InterPro"/>
</dbReference>
<evidence type="ECO:0000256" key="4">
    <source>
        <dbReference type="ARBA" id="ARBA00022475"/>
    </source>
</evidence>
<sequence>MPKIYQSPSARKNALLSLFLGAAFSFFVFLLVPVTQFIADVAKVENAYEVQQASLPPPEEFQFEEEEIKEEEAPEEEIELEQEPPKLTLDQLELALNPGMGGDLAGDFALPGFSASKGDLDLNAIYELDDLDQKPRPVKQVRPKYPRQLASRKVEGVVKLTFVIDQNGDVIDIKVVDATFPEFGEAAMAALREWKFEPGMKNAQVVKARGKLSIPFSIK</sequence>
<keyword evidence="8" id="KW-1133">Transmembrane helix</keyword>
<evidence type="ECO:0000256" key="8">
    <source>
        <dbReference type="ARBA" id="ARBA00022989"/>
    </source>
</evidence>
<evidence type="ECO:0000256" key="7">
    <source>
        <dbReference type="ARBA" id="ARBA00022927"/>
    </source>
</evidence>
<dbReference type="InterPro" id="IPR051045">
    <property type="entry name" value="TonB-dependent_transducer"/>
</dbReference>
<dbReference type="RefSeq" id="WP_185675801.1">
    <property type="nucleotide sequence ID" value="NZ_JACHVB010000034.1"/>
</dbReference>
<name>A0A842HF01_9BACT</name>
<dbReference type="AlphaFoldDB" id="A0A842HF01"/>
<keyword evidence="3" id="KW-0813">Transport</keyword>
<dbReference type="GO" id="GO:0005886">
    <property type="term" value="C:plasma membrane"/>
    <property type="evidence" value="ECO:0007669"/>
    <property type="project" value="UniProtKB-SubCell"/>
</dbReference>
<feature type="compositionally biased region" description="Acidic residues" evidence="10">
    <location>
        <begin position="61"/>
        <end position="78"/>
    </location>
</feature>
<dbReference type="InterPro" id="IPR003538">
    <property type="entry name" value="TonB"/>
</dbReference>